<dbReference type="RefSeq" id="WP_137735226.1">
    <property type="nucleotide sequence ID" value="NZ_BJCL01000017.1"/>
</dbReference>
<gene>
    <name evidence="1" type="ORF">AQPW35_46000</name>
</gene>
<name>A0A480AV11_9BURK</name>
<reference evidence="2" key="1">
    <citation type="submission" date="2019-03" db="EMBL/GenBank/DDBJ databases">
        <title>Aquabacterium pictum sp.nov., the first bacteriochlorophyll a-containing freshwater bacterium in the genus Aquabacterium of the class Betaproteobacteria.</title>
        <authorList>
            <person name="Hirose S."/>
            <person name="Tank M."/>
            <person name="Hara E."/>
            <person name="Tamaki H."/>
            <person name="Takaichi S."/>
            <person name="Haruta S."/>
            <person name="Hanada S."/>
        </authorList>
    </citation>
    <scope>NUCLEOTIDE SEQUENCE [LARGE SCALE GENOMIC DNA]</scope>
    <source>
        <strain evidence="2">W35</strain>
    </source>
</reference>
<accession>A0A480AV11</accession>
<dbReference type="Proteomes" id="UP000301751">
    <property type="component" value="Unassembled WGS sequence"/>
</dbReference>
<organism evidence="1 2">
    <name type="scientific">Pseudaquabacterium pictum</name>
    <dbReference type="NCBI Taxonomy" id="2315236"/>
    <lineage>
        <taxon>Bacteria</taxon>
        <taxon>Pseudomonadati</taxon>
        <taxon>Pseudomonadota</taxon>
        <taxon>Betaproteobacteria</taxon>
        <taxon>Burkholderiales</taxon>
        <taxon>Sphaerotilaceae</taxon>
        <taxon>Pseudaquabacterium</taxon>
    </lineage>
</organism>
<proteinExistence type="predicted"/>
<evidence type="ECO:0000313" key="2">
    <source>
        <dbReference type="Proteomes" id="UP000301751"/>
    </source>
</evidence>
<protein>
    <submittedName>
        <fullName evidence="1">Uncharacterized protein</fullName>
    </submittedName>
</protein>
<keyword evidence="2" id="KW-1185">Reference proteome</keyword>
<comment type="caution">
    <text evidence="1">The sequence shown here is derived from an EMBL/GenBank/DDBJ whole genome shotgun (WGS) entry which is preliminary data.</text>
</comment>
<dbReference type="EMBL" id="BJCL01000017">
    <property type="protein sequence ID" value="GCL65519.1"/>
    <property type="molecule type" value="Genomic_DNA"/>
</dbReference>
<evidence type="ECO:0000313" key="1">
    <source>
        <dbReference type="EMBL" id="GCL65519.1"/>
    </source>
</evidence>
<dbReference type="AlphaFoldDB" id="A0A480AV11"/>
<sequence length="116" mass="12672">MPNKPAAQVVPSRDVDPVAAAVIDDALKVRASHPAVPTLDILDLVLQGRRTRPLNFGAVSPVSPFGLLVVEAFDRGMPVSDWIGFYRYPAPRVIAALDDIWRKEVWPAFTAHFGIA</sequence>